<dbReference type="EMBL" id="DS113183">
    <property type="protein sequence ID" value="EAY22539.1"/>
    <property type="molecule type" value="Genomic_DNA"/>
</dbReference>
<protein>
    <submittedName>
        <fullName evidence="2">Uncharacterized protein</fullName>
    </submittedName>
</protein>
<dbReference type="VEuPathDB" id="TrichDB:TVAG_035630"/>
<evidence type="ECO:0000256" key="1">
    <source>
        <dbReference type="SAM" id="MobiDB-lite"/>
    </source>
</evidence>
<evidence type="ECO:0000313" key="3">
    <source>
        <dbReference type="Proteomes" id="UP000001542"/>
    </source>
</evidence>
<feature type="compositionally biased region" description="Polar residues" evidence="1">
    <location>
        <begin position="75"/>
        <end position="85"/>
    </location>
</feature>
<gene>
    <name evidence="2" type="ORF">TVAG_035630</name>
</gene>
<keyword evidence="3" id="KW-1185">Reference proteome</keyword>
<feature type="region of interest" description="Disordered" evidence="1">
    <location>
        <begin position="57"/>
        <end position="85"/>
    </location>
</feature>
<dbReference type="KEGG" id="tva:5468095"/>
<accession>A2DAN6</accession>
<organism evidence="2 3">
    <name type="scientific">Trichomonas vaginalis (strain ATCC PRA-98 / G3)</name>
    <dbReference type="NCBI Taxonomy" id="412133"/>
    <lineage>
        <taxon>Eukaryota</taxon>
        <taxon>Metamonada</taxon>
        <taxon>Parabasalia</taxon>
        <taxon>Trichomonadida</taxon>
        <taxon>Trichomonadidae</taxon>
        <taxon>Trichomonas</taxon>
    </lineage>
</organism>
<dbReference type="Proteomes" id="UP000001542">
    <property type="component" value="Unassembled WGS sequence"/>
</dbReference>
<reference evidence="2" key="1">
    <citation type="submission" date="2006-10" db="EMBL/GenBank/DDBJ databases">
        <authorList>
            <person name="Amadeo P."/>
            <person name="Zhao Q."/>
            <person name="Wortman J."/>
            <person name="Fraser-Liggett C."/>
            <person name="Carlton J."/>
        </authorList>
    </citation>
    <scope>NUCLEOTIDE SEQUENCE</scope>
    <source>
        <strain evidence="2">G3</strain>
    </source>
</reference>
<evidence type="ECO:0000313" key="2">
    <source>
        <dbReference type="EMBL" id="EAY22539.1"/>
    </source>
</evidence>
<name>A2DAN6_TRIV3</name>
<dbReference type="InParanoid" id="A2DAN6"/>
<dbReference type="VEuPathDB" id="TrichDB:TVAGG3_0811890"/>
<dbReference type="AlphaFoldDB" id="A2DAN6"/>
<reference evidence="2" key="2">
    <citation type="journal article" date="2007" name="Science">
        <title>Draft genome sequence of the sexually transmitted pathogen Trichomonas vaginalis.</title>
        <authorList>
            <person name="Carlton J.M."/>
            <person name="Hirt R.P."/>
            <person name="Silva J.C."/>
            <person name="Delcher A.L."/>
            <person name="Schatz M."/>
            <person name="Zhao Q."/>
            <person name="Wortman J.R."/>
            <person name="Bidwell S.L."/>
            <person name="Alsmark U.C.M."/>
            <person name="Besteiro S."/>
            <person name="Sicheritz-Ponten T."/>
            <person name="Noel C.J."/>
            <person name="Dacks J.B."/>
            <person name="Foster P.G."/>
            <person name="Simillion C."/>
            <person name="Van de Peer Y."/>
            <person name="Miranda-Saavedra D."/>
            <person name="Barton G.J."/>
            <person name="Westrop G.D."/>
            <person name="Mueller S."/>
            <person name="Dessi D."/>
            <person name="Fiori P.L."/>
            <person name="Ren Q."/>
            <person name="Paulsen I."/>
            <person name="Zhang H."/>
            <person name="Bastida-Corcuera F.D."/>
            <person name="Simoes-Barbosa A."/>
            <person name="Brown M.T."/>
            <person name="Hayes R.D."/>
            <person name="Mukherjee M."/>
            <person name="Okumura C.Y."/>
            <person name="Schneider R."/>
            <person name="Smith A.J."/>
            <person name="Vanacova S."/>
            <person name="Villalvazo M."/>
            <person name="Haas B.J."/>
            <person name="Pertea M."/>
            <person name="Feldblyum T.V."/>
            <person name="Utterback T.R."/>
            <person name="Shu C.L."/>
            <person name="Osoegawa K."/>
            <person name="de Jong P.J."/>
            <person name="Hrdy I."/>
            <person name="Horvathova L."/>
            <person name="Zubacova Z."/>
            <person name="Dolezal P."/>
            <person name="Malik S.B."/>
            <person name="Logsdon J.M. Jr."/>
            <person name="Henze K."/>
            <person name="Gupta A."/>
            <person name="Wang C.C."/>
            <person name="Dunne R.L."/>
            <person name="Upcroft J.A."/>
            <person name="Upcroft P."/>
            <person name="White O."/>
            <person name="Salzberg S.L."/>
            <person name="Tang P."/>
            <person name="Chiu C.-H."/>
            <person name="Lee Y.-S."/>
            <person name="Embley T.M."/>
            <person name="Coombs G.H."/>
            <person name="Mottram J.C."/>
            <person name="Tachezy J."/>
            <person name="Fraser-Liggett C.M."/>
            <person name="Johnson P.J."/>
        </authorList>
    </citation>
    <scope>NUCLEOTIDE SEQUENCE [LARGE SCALE GENOMIC DNA]</scope>
    <source>
        <strain evidence="2">G3</strain>
    </source>
</reference>
<sequence length="132" mass="15188">MDSGFYIENNISDTSFNRLSYVDELCQYHTSLTSDNFTVPQYLLPLPRSRFTLSSYLGRKQNVPKEEPPKPIPPQQSDQNSQYNESIENIAAFSASEDEIDQNDQDYLEKYVESVDQLEKLYETIASSLNIS</sequence>
<dbReference type="RefSeq" id="XP_001583525.1">
    <property type="nucleotide sequence ID" value="XM_001583475.1"/>
</dbReference>
<proteinExistence type="predicted"/>